<dbReference type="FunFam" id="1.10.10.60:FF:000065">
    <property type="entry name" value="Visual system homeobox 1"/>
    <property type="match status" value="1"/>
</dbReference>
<dbReference type="InterPro" id="IPR001356">
    <property type="entry name" value="HD"/>
</dbReference>
<evidence type="ECO:0000259" key="18">
    <source>
        <dbReference type="PROSITE" id="PS50803"/>
    </source>
</evidence>
<evidence type="ECO:0000259" key="17">
    <source>
        <dbReference type="PROSITE" id="PS50071"/>
    </source>
</evidence>
<evidence type="ECO:0000256" key="14">
    <source>
        <dbReference type="PROSITE-ProRule" id="PRU00108"/>
    </source>
</evidence>
<reference evidence="20" key="1">
    <citation type="submission" date="2021-05" db="EMBL/GenBank/DDBJ databases">
        <authorList>
            <person name="Alioto T."/>
            <person name="Alioto T."/>
            <person name="Gomez Garrido J."/>
        </authorList>
    </citation>
    <scope>NUCLEOTIDE SEQUENCE</scope>
</reference>
<feature type="domain" description="Homeobox" evidence="17">
    <location>
        <begin position="222"/>
        <end position="282"/>
    </location>
</feature>
<keyword evidence="4" id="KW-0217">Developmental protein</keyword>
<dbReference type="PANTHER" id="PTHR46892:SF3">
    <property type="entry name" value="VISUAL SYSTEM HOMEOBOX 2"/>
    <property type="match status" value="1"/>
</dbReference>
<dbReference type="EMBL" id="HBUF01419517">
    <property type="protein sequence ID" value="CAG6740517.1"/>
    <property type="molecule type" value="Transcribed_RNA"/>
</dbReference>
<dbReference type="AlphaFoldDB" id="A0A8D8QKD3"/>
<dbReference type="PROSITE" id="PS50071">
    <property type="entry name" value="HOMEOBOX_2"/>
    <property type="match status" value="1"/>
</dbReference>
<dbReference type="CDD" id="cd00086">
    <property type="entry name" value="homeodomain"/>
    <property type="match status" value="1"/>
</dbReference>
<evidence type="ECO:0000256" key="6">
    <source>
        <dbReference type="ARBA" id="ARBA00023015"/>
    </source>
</evidence>
<feature type="domain" description="CVC" evidence="19">
    <location>
        <begin position="284"/>
        <end position="335"/>
    </location>
</feature>
<feature type="region of interest" description="Disordered" evidence="16">
    <location>
        <begin position="337"/>
        <end position="403"/>
    </location>
</feature>
<evidence type="ECO:0000256" key="11">
    <source>
        <dbReference type="ARBA" id="ARBA00023305"/>
    </source>
</evidence>
<evidence type="ECO:0000259" key="19">
    <source>
        <dbReference type="PROSITE" id="PS51496"/>
    </source>
</evidence>
<keyword evidence="7 14" id="KW-0238">DNA-binding</keyword>
<dbReference type="GO" id="GO:0007601">
    <property type="term" value="P:visual perception"/>
    <property type="evidence" value="ECO:0007669"/>
    <property type="project" value="UniProtKB-KW"/>
</dbReference>
<keyword evidence="8 14" id="KW-0371">Homeobox</keyword>
<dbReference type="SMART" id="SM00389">
    <property type="entry name" value="HOX"/>
    <property type="match status" value="1"/>
</dbReference>
<dbReference type="EMBL" id="HBUF01249695">
    <property type="protein sequence ID" value="CAG6679634.1"/>
    <property type="molecule type" value="Transcribed_RNA"/>
</dbReference>
<dbReference type="InterPro" id="IPR017970">
    <property type="entry name" value="Homeobox_CS"/>
</dbReference>
<feature type="compositionally biased region" description="Acidic residues" evidence="16">
    <location>
        <begin position="353"/>
        <end position="372"/>
    </location>
</feature>
<dbReference type="GO" id="GO:1990837">
    <property type="term" value="F:sequence-specific double-stranded DNA binding"/>
    <property type="evidence" value="ECO:0007669"/>
    <property type="project" value="TreeGrafter"/>
</dbReference>
<dbReference type="PROSITE" id="PS50803">
    <property type="entry name" value="OAR"/>
    <property type="match status" value="1"/>
</dbReference>
<evidence type="ECO:0000256" key="8">
    <source>
        <dbReference type="ARBA" id="ARBA00023155"/>
    </source>
</evidence>
<dbReference type="InterPro" id="IPR009057">
    <property type="entry name" value="Homeodomain-like_sf"/>
</dbReference>
<feature type="compositionally biased region" description="Basic and acidic residues" evidence="16">
    <location>
        <begin position="373"/>
        <end position="400"/>
    </location>
</feature>
<keyword evidence="6" id="KW-0805">Transcription regulation</keyword>
<dbReference type="Gene3D" id="1.10.10.60">
    <property type="entry name" value="Homeodomain-like"/>
    <property type="match status" value="1"/>
</dbReference>
<dbReference type="InterPro" id="IPR023339">
    <property type="entry name" value="CVC"/>
</dbReference>
<accession>A0A8D8QKD3</accession>
<comment type="similarity">
    <text evidence="2">Belongs to the paired homeobox family.</text>
</comment>
<dbReference type="SUPFAM" id="SSF46689">
    <property type="entry name" value="Homeodomain-like"/>
    <property type="match status" value="1"/>
</dbReference>
<dbReference type="Pfam" id="PF03826">
    <property type="entry name" value="OAR"/>
    <property type="match status" value="1"/>
</dbReference>
<dbReference type="Pfam" id="PF00046">
    <property type="entry name" value="Homeodomain"/>
    <property type="match status" value="1"/>
</dbReference>
<organism evidence="20">
    <name type="scientific">Cacopsylla melanoneura</name>
    <dbReference type="NCBI Taxonomy" id="428564"/>
    <lineage>
        <taxon>Eukaryota</taxon>
        <taxon>Metazoa</taxon>
        <taxon>Ecdysozoa</taxon>
        <taxon>Arthropoda</taxon>
        <taxon>Hexapoda</taxon>
        <taxon>Insecta</taxon>
        <taxon>Pterygota</taxon>
        <taxon>Neoptera</taxon>
        <taxon>Paraneoptera</taxon>
        <taxon>Hemiptera</taxon>
        <taxon>Sternorrhyncha</taxon>
        <taxon>Psylloidea</taxon>
        <taxon>Psyllidae</taxon>
        <taxon>Psyllinae</taxon>
        <taxon>Cacopsylla</taxon>
    </lineage>
</organism>
<evidence type="ECO:0000256" key="3">
    <source>
        <dbReference type="ARBA" id="ARBA00014891"/>
    </source>
</evidence>
<dbReference type="EMBL" id="HBUF01081647">
    <property type="protein sequence ID" value="CAG6633075.1"/>
    <property type="molecule type" value="Transcribed_RNA"/>
</dbReference>
<feature type="domain" description="OAR" evidence="18">
    <location>
        <begin position="461"/>
        <end position="474"/>
    </location>
</feature>
<evidence type="ECO:0000256" key="9">
    <source>
        <dbReference type="ARBA" id="ARBA00023163"/>
    </source>
</evidence>
<dbReference type="EMBL" id="HBUF01590753">
    <property type="protein sequence ID" value="CAG6773293.1"/>
    <property type="molecule type" value="Transcribed_RNA"/>
</dbReference>
<dbReference type="GO" id="GO:0005634">
    <property type="term" value="C:nucleus"/>
    <property type="evidence" value="ECO:0007669"/>
    <property type="project" value="UniProtKB-SubCell"/>
</dbReference>
<evidence type="ECO:0000256" key="5">
    <source>
        <dbReference type="ARBA" id="ARBA00022606"/>
    </source>
</evidence>
<evidence type="ECO:0000256" key="13">
    <source>
        <dbReference type="ARBA" id="ARBA00031274"/>
    </source>
</evidence>
<protein>
    <recommendedName>
        <fullName evidence="3">Visual system homeobox 2</fullName>
    </recommendedName>
    <alternativeName>
        <fullName evidence="12">Ceh-10 homeodomain-containing homolog</fullName>
    </alternativeName>
    <alternativeName>
        <fullName evidence="13">Homeobox protein CHX10</fullName>
    </alternativeName>
</protein>
<dbReference type="PROSITE" id="PS00027">
    <property type="entry name" value="HOMEOBOX_1"/>
    <property type="match status" value="1"/>
</dbReference>
<dbReference type="GO" id="GO:0000981">
    <property type="term" value="F:DNA-binding transcription factor activity, RNA polymerase II-specific"/>
    <property type="evidence" value="ECO:0007669"/>
    <property type="project" value="InterPro"/>
</dbReference>
<sequence>MILHYDEVGSTSRTMNDSEIQKVKVEAQNNTECIKQEKLPSSPVEKSKPNVHNTMPQRSPFAIQELLGLSDSNSVNHHRSPTAGISAITPNSYGSQHRPVSSASSFSAERFNHHQMSMAAVNASRMAYFNAQAAVAAAFLPHNMNSIAAAAGMTSATGATPLASLANHRNEHASSGFSQLQKGNGGGFNSASCIASLTHFQQDNNKDFNSEALVSFGSSKKKKKRRHRTIFTSYQLEELEKAFKEAHYPDVYAREMLSLKTDLPEDRIQVWFQNRRAKWRKTEKCWGRSTIMAEYGLYGAMVRHSLPLPETILKSAKENECVAPWLLGMHRKSIEAADQLKDDNTNSNASEKDDNEDEEGGEEEDEEDEEENHEERRIENGDVRRREEDEISKQDSEIKNLSRVSLSPHHTFHHQSEVAEAAHLRIQQEIQTQMEHHHAAVMQLAAANVNSTTDPEEFRNNSIACLRAKAQEHSAKILSLSADALMLENAAAILRNSNSLRSGPHCDANANLTNHHTLHSSGEALTSSDNGTMF</sequence>
<dbReference type="InterPro" id="IPR003654">
    <property type="entry name" value="OAR_dom"/>
</dbReference>
<keyword evidence="5" id="KW-0716">Sensory transduction</keyword>
<evidence type="ECO:0000256" key="2">
    <source>
        <dbReference type="ARBA" id="ARBA00005733"/>
    </source>
</evidence>
<evidence type="ECO:0000256" key="7">
    <source>
        <dbReference type="ARBA" id="ARBA00023125"/>
    </source>
</evidence>
<dbReference type="PANTHER" id="PTHR46892">
    <property type="entry name" value="VISUAL SYSTEM HOMEOBOX 2"/>
    <property type="match status" value="1"/>
</dbReference>
<keyword evidence="10 14" id="KW-0539">Nucleus</keyword>
<dbReference type="EMBL" id="HBUF01590754">
    <property type="protein sequence ID" value="CAG6773295.1"/>
    <property type="molecule type" value="Transcribed_RNA"/>
</dbReference>
<evidence type="ECO:0000256" key="10">
    <source>
        <dbReference type="ARBA" id="ARBA00023242"/>
    </source>
</evidence>
<evidence type="ECO:0000256" key="4">
    <source>
        <dbReference type="ARBA" id="ARBA00022473"/>
    </source>
</evidence>
<feature type="DNA-binding region" description="Homeobox" evidence="14">
    <location>
        <begin position="224"/>
        <end position="283"/>
    </location>
</feature>
<keyword evidence="11" id="KW-0844">Vision</keyword>
<dbReference type="InterPro" id="IPR052294">
    <property type="entry name" value="VSX_homeobox_regulators"/>
</dbReference>
<proteinExistence type="inferred from homology"/>
<name>A0A8D8QKD3_9HEMI</name>
<dbReference type="PROSITE" id="PS51496">
    <property type="entry name" value="CVC"/>
    <property type="match status" value="1"/>
</dbReference>
<evidence type="ECO:0000256" key="1">
    <source>
        <dbReference type="ARBA" id="ARBA00004123"/>
    </source>
</evidence>
<evidence type="ECO:0000313" key="20">
    <source>
        <dbReference type="EMBL" id="CAG6633075.1"/>
    </source>
</evidence>
<evidence type="ECO:0000256" key="15">
    <source>
        <dbReference type="RuleBase" id="RU000682"/>
    </source>
</evidence>
<evidence type="ECO:0000256" key="16">
    <source>
        <dbReference type="SAM" id="MobiDB-lite"/>
    </source>
</evidence>
<keyword evidence="9" id="KW-0804">Transcription</keyword>
<evidence type="ECO:0000256" key="12">
    <source>
        <dbReference type="ARBA" id="ARBA00030203"/>
    </source>
</evidence>
<comment type="subcellular location">
    <subcellularLocation>
        <location evidence="1 14 15">Nucleus</location>
    </subcellularLocation>
</comment>